<comment type="caution">
    <text evidence="2">The sequence shown here is derived from an EMBL/GenBank/DDBJ whole genome shotgun (WGS) entry which is preliminary data.</text>
</comment>
<dbReference type="Proteomes" id="UP001333996">
    <property type="component" value="Unassembled WGS sequence"/>
</dbReference>
<evidence type="ECO:0000259" key="1">
    <source>
        <dbReference type="PROSITE" id="PS51186"/>
    </source>
</evidence>
<evidence type="ECO:0000313" key="2">
    <source>
        <dbReference type="EMBL" id="MED7828976.1"/>
    </source>
</evidence>
<gene>
    <name evidence="2" type="ORF">VXC91_45985</name>
</gene>
<dbReference type="Pfam" id="PF13302">
    <property type="entry name" value="Acetyltransf_3"/>
    <property type="match status" value="1"/>
</dbReference>
<dbReference type="RefSeq" id="WP_329513265.1">
    <property type="nucleotide sequence ID" value="NZ_BAAAYZ010000149.1"/>
</dbReference>
<dbReference type="InterPro" id="IPR016181">
    <property type="entry name" value="Acyl_CoA_acyltransferase"/>
</dbReference>
<dbReference type="InterPro" id="IPR051531">
    <property type="entry name" value="N-acetyltransferase"/>
</dbReference>
<protein>
    <submittedName>
        <fullName evidence="2">GNAT family N-acetyltransferase</fullName>
    </submittedName>
</protein>
<feature type="domain" description="N-acetyltransferase" evidence="1">
    <location>
        <begin position="23"/>
        <end position="185"/>
    </location>
</feature>
<dbReference type="InterPro" id="IPR000182">
    <property type="entry name" value="GNAT_dom"/>
</dbReference>
<dbReference type="PANTHER" id="PTHR43792:SF1">
    <property type="entry name" value="N-ACETYLTRANSFERASE DOMAIN-CONTAINING PROTEIN"/>
    <property type="match status" value="1"/>
</dbReference>
<organism evidence="2 3">
    <name type="scientific">Streptomyces chiangmaiensis</name>
    <dbReference type="NCBI Taxonomy" id="766497"/>
    <lineage>
        <taxon>Bacteria</taxon>
        <taxon>Bacillati</taxon>
        <taxon>Actinomycetota</taxon>
        <taxon>Actinomycetes</taxon>
        <taxon>Kitasatosporales</taxon>
        <taxon>Streptomycetaceae</taxon>
        <taxon>Streptomyces</taxon>
    </lineage>
</organism>
<name>A0ABU7FYG8_9ACTN</name>
<dbReference type="EMBL" id="JAYWVC010000615">
    <property type="protein sequence ID" value="MED7828976.1"/>
    <property type="molecule type" value="Genomic_DNA"/>
</dbReference>
<dbReference type="PANTHER" id="PTHR43792">
    <property type="entry name" value="GNAT FAMILY, PUTATIVE (AFU_ORTHOLOGUE AFUA_3G00765)-RELATED-RELATED"/>
    <property type="match status" value="1"/>
</dbReference>
<dbReference type="SUPFAM" id="SSF55729">
    <property type="entry name" value="Acyl-CoA N-acyltransferases (Nat)"/>
    <property type="match status" value="1"/>
</dbReference>
<evidence type="ECO:0000313" key="3">
    <source>
        <dbReference type="Proteomes" id="UP001333996"/>
    </source>
</evidence>
<keyword evidence="3" id="KW-1185">Reference proteome</keyword>
<dbReference type="PROSITE" id="PS51186">
    <property type="entry name" value="GNAT"/>
    <property type="match status" value="1"/>
</dbReference>
<dbReference type="Gene3D" id="3.40.630.30">
    <property type="match status" value="1"/>
</dbReference>
<accession>A0ABU7FYG8</accession>
<sequence>MPSRPNPRHRVRVDGSRIETERLVIRRWLTNDAAAALAVYGEDDVARWLAPAMTTVPNKDAMEGVLRQWIGQCSSLEPPAGRWAIELAGSGELVGGAAILPLPPDGIDLEIGWQLARPFWGRGLATEAGHGAAHYAFTAGVDEVFAVVRPHNTRGIATARRVGMEWVGETDKYYELTLQVYRLREGDLDVPPLLEHHSRTGSE</sequence>
<reference evidence="2" key="1">
    <citation type="submission" date="2024-01" db="EMBL/GenBank/DDBJ databases">
        <title>First draft genome sequence data of TA4-1, the type strain of Gram-positive actinobacterium Streptomyces chiangmaiensis.</title>
        <authorList>
            <person name="Yasawong M."/>
            <person name="Nantapong N."/>
        </authorList>
    </citation>
    <scope>NUCLEOTIDE SEQUENCE</scope>
    <source>
        <strain evidence="2">TA4-1</strain>
    </source>
</reference>
<proteinExistence type="predicted"/>